<keyword evidence="3" id="KW-1185">Reference proteome</keyword>
<evidence type="ECO:0000256" key="1">
    <source>
        <dbReference type="SAM" id="MobiDB-lite"/>
    </source>
</evidence>
<dbReference type="AlphaFoldDB" id="A0A8T0F380"/>
<feature type="region of interest" description="Disordered" evidence="1">
    <location>
        <begin position="141"/>
        <end position="177"/>
    </location>
</feature>
<sequence length="232" mass="26138">MEGPKDLEMMEESDEDIPSEFSPEVREILRTDKRLQARIDEFLNQIDLTIEKYINKQNHQCFNCQLWNHGSKGCKLKPKCVICAESHISRDCPKKGKETEVKCANCGGPHTANYRGCPKYPKVAQHKSTQPGTSYVDAIKTKTHPQPDRKGETTAPPPRQETGTKNVNKKMTDEESTKENLQEVLTLAAELNKIFSAIKDIPGTIAAMQQKENVWEKLMILAEALRSPTASN</sequence>
<proteinExistence type="predicted"/>
<comment type="caution">
    <text evidence="2">The sequence shown here is derived from an EMBL/GenBank/DDBJ whole genome shotgun (WGS) entry which is preliminary data.</text>
</comment>
<gene>
    <name evidence="2" type="ORF">HNY73_011151</name>
</gene>
<evidence type="ECO:0000313" key="3">
    <source>
        <dbReference type="Proteomes" id="UP000807504"/>
    </source>
</evidence>
<dbReference type="Gene3D" id="4.10.60.10">
    <property type="entry name" value="Zinc finger, CCHC-type"/>
    <property type="match status" value="1"/>
</dbReference>
<name>A0A8T0F380_ARGBR</name>
<feature type="region of interest" description="Disordered" evidence="1">
    <location>
        <begin position="1"/>
        <end position="21"/>
    </location>
</feature>
<protein>
    <submittedName>
        <fullName evidence="2">Nucleic-acid-binding protein transposon like protein</fullName>
    </submittedName>
</protein>
<dbReference type="Proteomes" id="UP000807504">
    <property type="component" value="Unassembled WGS sequence"/>
</dbReference>
<reference evidence="2" key="2">
    <citation type="submission" date="2020-06" db="EMBL/GenBank/DDBJ databases">
        <authorList>
            <person name="Sheffer M."/>
        </authorList>
    </citation>
    <scope>NUCLEOTIDE SEQUENCE</scope>
</reference>
<accession>A0A8T0F380</accession>
<dbReference type="EMBL" id="JABXBU010000030">
    <property type="protein sequence ID" value="KAF8785636.1"/>
    <property type="molecule type" value="Genomic_DNA"/>
</dbReference>
<evidence type="ECO:0000313" key="2">
    <source>
        <dbReference type="EMBL" id="KAF8785636.1"/>
    </source>
</evidence>
<feature type="compositionally biased region" description="Acidic residues" evidence="1">
    <location>
        <begin position="9"/>
        <end position="18"/>
    </location>
</feature>
<reference evidence="2" key="1">
    <citation type="journal article" date="2020" name="bioRxiv">
        <title>Chromosome-level reference genome of the European wasp spider Argiope bruennichi: a resource for studies on range expansion and evolutionary adaptation.</title>
        <authorList>
            <person name="Sheffer M.M."/>
            <person name="Hoppe A."/>
            <person name="Krehenwinkel H."/>
            <person name="Uhl G."/>
            <person name="Kuss A.W."/>
            <person name="Jensen L."/>
            <person name="Jensen C."/>
            <person name="Gillespie R.G."/>
            <person name="Hoff K.J."/>
            <person name="Prost S."/>
        </authorList>
    </citation>
    <scope>NUCLEOTIDE SEQUENCE</scope>
</reference>
<organism evidence="2 3">
    <name type="scientific">Argiope bruennichi</name>
    <name type="common">Wasp spider</name>
    <name type="synonym">Aranea bruennichi</name>
    <dbReference type="NCBI Taxonomy" id="94029"/>
    <lineage>
        <taxon>Eukaryota</taxon>
        <taxon>Metazoa</taxon>
        <taxon>Ecdysozoa</taxon>
        <taxon>Arthropoda</taxon>
        <taxon>Chelicerata</taxon>
        <taxon>Arachnida</taxon>
        <taxon>Araneae</taxon>
        <taxon>Araneomorphae</taxon>
        <taxon>Entelegynae</taxon>
        <taxon>Araneoidea</taxon>
        <taxon>Araneidae</taxon>
        <taxon>Argiope</taxon>
    </lineage>
</organism>